<protein>
    <submittedName>
        <fullName evidence="2">Uncharacterized protein</fullName>
    </submittedName>
</protein>
<keyword evidence="1" id="KW-0472">Membrane</keyword>
<keyword evidence="1" id="KW-1133">Transmembrane helix</keyword>
<comment type="caution">
    <text evidence="2">The sequence shown here is derived from an EMBL/GenBank/DDBJ whole genome shotgun (WGS) entry which is preliminary data.</text>
</comment>
<feature type="transmembrane region" description="Helical" evidence="1">
    <location>
        <begin position="6"/>
        <end position="23"/>
    </location>
</feature>
<organism evidence="2 3">
    <name type="scientific">Bugula neritina</name>
    <name type="common">Brown bryozoan</name>
    <name type="synonym">Sertularia neritina</name>
    <dbReference type="NCBI Taxonomy" id="10212"/>
    <lineage>
        <taxon>Eukaryota</taxon>
        <taxon>Metazoa</taxon>
        <taxon>Spiralia</taxon>
        <taxon>Lophotrochozoa</taxon>
        <taxon>Bryozoa</taxon>
        <taxon>Gymnolaemata</taxon>
        <taxon>Cheilostomatida</taxon>
        <taxon>Flustrina</taxon>
        <taxon>Buguloidea</taxon>
        <taxon>Bugulidae</taxon>
        <taxon>Bugula</taxon>
    </lineage>
</organism>
<dbReference type="EMBL" id="VXIV02002612">
    <property type="protein sequence ID" value="KAF6024145.1"/>
    <property type="molecule type" value="Genomic_DNA"/>
</dbReference>
<evidence type="ECO:0000256" key="1">
    <source>
        <dbReference type="SAM" id="Phobius"/>
    </source>
</evidence>
<name>A0A7J7JDH5_BUGNE</name>
<evidence type="ECO:0000313" key="3">
    <source>
        <dbReference type="Proteomes" id="UP000593567"/>
    </source>
</evidence>
<gene>
    <name evidence="2" type="ORF">EB796_017540</name>
</gene>
<keyword evidence="3" id="KW-1185">Reference proteome</keyword>
<proteinExistence type="predicted"/>
<sequence>MNIYLLVMECCFIFVLIFLQRYGRINVQLDQLKIQSNCNQQHISHHTCITLSYNNTLIHYCSFFPPQPYQK</sequence>
<accession>A0A7J7JDH5</accession>
<evidence type="ECO:0000313" key="2">
    <source>
        <dbReference type="EMBL" id="KAF6024145.1"/>
    </source>
</evidence>
<dbReference type="Proteomes" id="UP000593567">
    <property type="component" value="Unassembled WGS sequence"/>
</dbReference>
<keyword evidence="1" id="KW-0812">Transmembrane</keyword>
<reference evidence="2" key="1">
    <citation type="submission" date="2020-06" db="EMBL/GenBank/DDBJ databases">
        <title>Draft genome of Bugula neritina, a colonial animal packing powerful symbionts and potential medicines.</title>
        <authorList>
            <person name="Rayko M."/>
        </authorList>
    </citation>
    <scope>NUCLEOTIDE SEQUENCE [LARGE SCALE GENOMIC DNA]</scope>
    <source>
        <strain evidence="2">Kwan_BN1</strain>
    </source>
</reference>
<dbReference type="AlphaFoldDB" id="A0A7J7JDH5"/>